<keyword evidence="3" id="KW-1185">Reference proteome</keyword>
<dbReference type="InterPro" id="IPR000259">
    <property type="entry name" value="Adhesion_dom_fimbrial"/>
</dbReference>
<accession>A0ABV0HH47</accession>
<dbReference type="InterPro" id="IPR036937">
    <property type="entry name" value="Adhesion_dom_fimbrial_sf"/>
</dbReference>
<reference evidence="2 3" key="1">
    <citation type="submission" date="2024-01" db="EMBL/GenBank/DDBJ databases">
        <title>Pseudocitrobacter sp. Endophytic strain Cyp-38L.</title>
        <authorList>
            <person name="Amer M.A."/>
            <person name="Hamed S.M."/>
        </authorList>
    </citation>
    <scope>NUCLEOTIDE SEQUENCE [LARGE SCALE GENOMIC DNA]</scope>
    <source>
        <strain evidence="2 3">Cyp38S</strain>
    </source>
</reference>
<name>A0ABV0HH47_9ENTR</name>
<evidence type="ECO:0000313" key="2">
    <source>
        <dbReference type="EMBL" id="MEO3989027.1"/>
    </source>
</evidence>
<dbReference type="SUPFAM" id="SSF49401">
    <property type="entry name" value="Bacterial adhesins"/>
    <property type="match status" value="1"/>
</dbReference>
<gene>
    <name evidence="2" type="ORF">VSR74_04215</name>
</gene>
<comment type="caution">
    <text evidence="2">The sequence shown here is derived from an EMBL/GenBank/DDBJ whole genome shotgun (WGS) entry which is preliminary data.</text>
</comment>
<proteinExistence type="predicted"/>
<dbReference type="Gene3D" id="2.60.40.1090">
    <property type="entry name" value="Fimbrial-type adhesion domain"/>
    <property type="match status" value="1"/>
</dbReference>
<dbReference type="PANTHER" id="PTHR33420:SF27">
    <property type="entry name" value="PROTEIN FIMG"/>
    <property type="match status" value="1"/>
</dbReference>
<evidence type="ECO:0000259" key="1">
    <source>
        <dbReference type="Pfam" id="PF00419"/>
    </source>
</evidence>
<dbReference type="InterPro" id="IPR008966">
    <property type="entry name" value="Adhesion_dom_sf"/>
</dbReference>
<dbReference type="PANTHER" id="PTHR33420">
    <property type="entry name" value="FIMBRIAL SUBUNIT ELFA-RELATED"/>
    <property type="match status" value="1"/>
</dbReference>
<dbReference type="Proteomes" id="UP001444146">
    <property type="component" value="Unassembled WGS sequence"/>
</dbReference>
<dbReference type="EMBL" id="JAYMYY010000001">
    <property type="protein sequence ID" value="MEO3989027.1"/>
    <property type="molecule type" value="Genomic_DNA"/>
</dbReference>
<dbReference type="RefSeq" id="WP_347793547.1">
    <property type="nucleotide sequence ID" value="NZ_JAYMYY010000001.1"/>
</dbReference>
<feature type="domain" description="Fimbrial-type adhesion" evidence="1">
    <location>
        <begin position="30"/>
        <end position="175"/>
    </location>
</feature>
<protein>
    <submittedName>
        <fullName evidence="2">Fimbrial protein</fullName>
    </submittedName>
</protein>
<dbReference type="Pfam" id="PF00419">
    <property type="entry name" value="Fimbrial"/>
    <property type="match status" value="1"/>
</dbReference>
<sequence>MMAQQESSIIVVLTALWATFGMSYSFATDINISGTVVASACVVDAGTREQTVKFEQARAVNYTQPGDTSEWQDFALTLSSCPASTTQVTARFSGNADNDDPSKFANSLGDASGMALQITTRDHLTEIEPSGEISASVDPVSRSADFPLSARMYTPTGSVTAGDFKTVVQLSFTYQ</sequence>
<organism evidence="2 3">
    <name type="scientific">Pseudocitrobacter cyperus</name>
    <dbReference type="NCBI Taxonomy" id="3112843"/>
    <lineage>
        <taxon>Bacteria</taxon>
        <taxon>Pseudomonadati</taxon>
        <taxon>Pseudomonadota</taxon>
        <taxon>Gammaproteobacteria</taxon>
        <taxon>Enterobacterales</taxon>
        <taxon>Enterobacteriaceae</taxon>
        <taxon>Pseudocitrobacter</taxon>
    </lineage>
</organism>
<evidence type="ECO:0000313" key="3">
    <source>
        <dbReference type="Proteomes" id="UP001444146"/>
    </source>
</evidence>
<dbReference type="InterPro" id="IPR050263">
    <property type="entry name" value="Bact_Fimbrial_Adh_Pro"/>
</dbReference>